<name>A0A955IX00_UNCKA</name>
<evidence type="ECO:0000256" key="1">
    <source>
        <dbReference type="SAM" id="Phobius"/>
    </source>
</evidence>
<dbReference type="AlphaFoldDB" id="A0A955IX00"/>
<feature type="transmembrane region" description="Helical" evidence="1">
    <location>
        <begin position="12"/>
        <end position="42"/>
    </location>
</feature>
<sequence>MNLVKASVIGKRLTVILAILLVLYILFLITKPAVISAFYYVFPPKDLPNPIFGMLDPLEFVEKPVANNNFSIELNTSNGRLPAGMPTRMKVYEFAPDYFSYEAGRAAQDNAQKLGFTDDELITDLKGDLYSWRSKISGGTLNINKNTKSLELKTPLVGKNIMYKAQTISSGSAAQGAISILTQINRFSDPLYSKGTNTVTFGKIQGNNLTMATNNTEIQFARVDFFRQIETVPILGPNPKIGLINVTLSAAKIQNTEMNYPFMTADVHEIIPNTEATYPIIPIDEAWAAVVSGKGVVVNVTPKGSSVFDSTTAPRVDRALIENIYMAYYETPEKQQYLQPIYVFDGKYNIGNAPGGEITIYYPAIQGQYIKPLEAIPTTPTPITQPSSPVQ</sequence>
<comment type="caution">
    <text evidence="2">The sequence shown here is derived from an EMBL/GenBank/DDBJ whole genome shotgun (WGS) entry which is preliminary data.</text>
</comment>
<reference evidence="2" key="2">
    <citation type="journal article" date="2021" name="Microbiome">
        <title>Successional dynamics and alternative stable states in a saline activated sludge microbial community over 9 years.</title>
        <authorList>
            <person name="Wang Y."/>
            <person name="Ye J."/>
            <person name="Ju F."/>
            <person name="Liu L."/>
            <person name="Boyd J.A."/>
            <person name="Deng Y."/>
            <person name="Parks D.H."/>
            <person name="Jiang X."/>
            <person name="Yin X."/>
            <person name="Woodcroft B.J."/>
            <person name="Tyson G.W."/>
            <person name="Hugenholtz P."/>
            <person name="Polz M.F."/>
            <person name="Zhang T."/>
        </authorList>
    </citation>
    <scope>NUCLEOTIDE SEQUENCE</scope>
    <source>
        <strain evidence="2">HKST-UBA80</strain>
    </source>
</reference>
<reference evidence="2" key="1">
    <citation type="submission" date="2020-04" db="EMBL/GenBank/DDBJ databases">
        <authorList>
            <person name="Zhang T."/>
        </authorList>
    </citation>
    <scope>NUCLEOTIDE SEQUENCE</scope>
    <source>
        <strain evidence="2">HKST-UBA80</strain>
    </source>
</reference>
<organism evidence="2 3">
    <name type="scientific">candidate division WWE3 bacterium</name>
    <dbReference type="NCBI Taxonomy" id="2053526"/>
    <lineage>
        <taxon>Bacteria</taxon>
        <taxon>Katanobacteria</taxon>
    </lineage>
</organism>
<proteinExistence type="predicted"/>
<gene>
    <name evidence="2" type="ORF">KDA10_01520</name>
</gene>
<accession>A0A955IX00</accession>
<keyword evidence="1" id="KW-0812">Transmembrane</keyword>
<dbReference type="EMBL" id="JAGQNY010000005">
    <property type="protein sequence ID" value="MCA9302030.1"/>
    <property type="molecule type" value="Genomic_DNA"/>
</dbReference>
<dbReference type="Proteomes" id="UP000714817">
    <property type="component" value="Unassembled WGS sequence"/>
</dbReference>
<keyword evidence="1" id="KW-0472">Membrane</keyword>
<protein>
    <submittedName>
        <fullName evidence="2">Uncharacterized protein</fullName>
    </submittedName>
</protein>
<evidence type="ECO:0000313" key="2">
    <source>
        <dbReference type="EMBL" id="MCA9302030.1"/>
    </source>
</evidence>
<evidence type="ECO:0000313" key="3">
    <source>
        <dbReference type="Proteomes" id="UP000714817"/>
    </source>
</evidence>
<keyword evidence="1" id="KW-1133">Transmembrane helix</keyword>